<protein>
    <recommendedName>
        <fullName evidence="3">Lipoprotein</fullName>
    </recommendedName>
</protein>
<reference evidence="2" key="1">
    <citation type="submission" date="2015-08" db="EMBL/GenBank/DDBJ databases">
        <title>Fjat-10028 dsm 16317.</title>
        <authorList>
            <person name="Liu B."/>
            <person name="Wang J."/>
            <person name="Zhu Y."/>
            <person name="Liu G."/>
            <person name="Chen Q."/>
            <person name="Chen Z."/>
            <person name="Lan J."/>
            <person name="Che J."/>
            <person name="Ge C."/>
            <person name="Shi H."/>
            <person name="Pan Z."/>
            <person name="Liu X."/>
        </authorList>
    </citation>
    <scope>NUCLEOTIDE SEQUENCE [LARGE SCALE GENOMIC DNA]</scope>
    <source>
        <strain evidence="2">DSM 16317</strain>
    </source>
</reference>
<evidence type="ECO:0008006" key="3">
    <source>
        <dbReference type="Google" id="ProtNLM"/>
    </source>
</evidence>
<gene>
    <name evidence="1" type="ORF">AMD00_02995</name>
</gene>
<dbReference type="PROSITE" id="PS51257">
    <property type="entry name" value="PROKAR_LIPOPROTEIN"/>
    <property type="match status" value="1"/>
</dbReference>
<dbReference type="GeneID" id="301135076"/>
<dbReference type="AlphaFoldDB" id="A0A0M0LK76"/>
<dbReference type="RefSeq" id="WP_053415600.1">
    <property type="nucleotide sequence ID" value="NZ_LILB01000001.1"/>
</dbReference>
<evidence type="ECO:0000313" key="1">
    <source>
        <dbReference type="EMBL" id="KOO51460.1"/>
    </source>
</evidence>
<evidence type="ECO:0000313" key="2">
    <source>
        <dbReference type="Proteomes" id="UP000036867"/>
    </source>
</evidence>
<keyword evidence="2" id="KW-1185">Reference proteome</keyword>
<dbReference type="PATRIC" id="fig|263475.3.peg.955"/>
<name>A0A0M0LK76_9BACL</name>
<sequence length="274" mass="32442">MYFKLFKIHLAIIIAFLFLLLTGCEIPKKFVEENVENHLENYGIKNYNILSAKNDGERGESKYGYVEIYKPYHINLTLAFNQETNQFIPDESDDVYLQLFKEAYIQQHPEIIKESNQIIEKYHLMDKPSKNYYLDFNIEKDQKKRLIDDLRKKEKIDTNSLLPSLTSDENESLYPLNNESVINFHYKFNIYENKNTIPKASDILNDFKESKVLCEGKYFLNVQVVSYEQNSVTYLDEDYPENNILFVVGKDGEFKDIRTLKRTGWLKYTVVPFP</sequence>
<organism evidence="1 2">
    <name type="scientific">Viridibacillus arvi</name>
    <dbReference type="NCBI Taxonomy" id="263475"/>
    <lineage>
        <taxon>Bacteria</taxon>
        <taxon>Bacillati</taxon>
        <taxon>Bacillota</taxon>
        <taxon>Bacilli</taxon>
        <taxon>Bacillales</taxon>
        <taxon>Caryophanaceae</taxon>
        <taxon>Viridibacillus</taxon>
    </lineage>
</organism>
<accession>A0A0M0LK76</accession>
<comment type="caution">
    <text evidence="1">The sequence shown here is derived from an EMBL/GenBank/DDBJ whole genome shotgun (WGS) entry which is preliminary data.</text>
</comment>
<proteinExistence type="predicted"/>
<dbReference type="Proteomes" id="UP000036867">
    <property type="component" value="Unassembled WGS sequence"/>
</dbReference>
<dbReference type="EMBL" id="LILB01000001">
    <property type="protein sequence ID" value="KOO51460.1"/>
    <property type="molecule type" value="Genomic_DNA"/>
</dbReference>
<dbReference type="OrthoDB" id="2453098at2"/>